<reference evidence="4" key="3">
    <citation type="submission" date="2025-09" db="UniProtKB">
        <authorList>
            <consortium name="Ensembl"/>
        </authorList>
    </citation>
    <scope>IDENTIFICATION</scope>
</reference>
<dbReference type="AlphaFoldDB" id="A0A8I5NYA2"/>
<feature type="region of interest" description="Disordered" evidence="3">
    <location>
        <begin position="128"/>
        <end position="165"/>
    </location>
</feature>
<dbReference type="Proteomes" id="UP000028761">
    <property type="component" value="Chromosome 15"/>
</dbReference>
<evidence type="ECO:0000313" key="4">
    <source>
        <dbReference type="Ensembl" id="ENSPANP00000059722.1"/>
    </source>
</evidence>
<dbReference type="Gene3D" id="3.40.50.300">
    <property type="entry name" value="P-loop containing nucleotide triphosphate hydrolases"/>
    <property type="match status" value="1"/>
</dbReference>
<feature type="compositionally biased region" description="Basic and acidic residues" evidence="3">
    <location>
        <begin position="154"/>
        <end position="165"/>
    </location>
</feature>
<dbReference type="GeneTree" id="ENSGT00940000161440"/>
<evidence type="ECO:0000313" key="5">
    <source>
        <dbReference type="Proteomes" id="UP000028761"/>
    </source>
</evidence>
<dbReference type="PANTHER" id="PTHR13308:SF23">
    <property type="entry name" value="NEDD4-BINDING PROTEIN 2-LIKE 2"/>
    <property type="match status" value="1"/>
</dbReference>
<evidence type="ECO:0000256" key="1">
    <source>
        <dbReference type="ARBA" id="ARBA00023054"/>
    </source>
</evidence>
<dbReference type="SUPFAM" id="SSF52540">
    <property type="entry name" value="P-loop containing nucleoside triphosphate hydrolases"/>
    <property type="match status" value="1"/>
</dbReference>
<dbReference type="GO" id="GO:0003714">
    <property type="term" value="F:transcription corepressor activity"/>
    <property type="evidence" value="ECO:0007669"/>
    <property type="project" value="TreeGrafter"/>
</dbReference>
<evidence type="ECO:0000256" key="3">
    <source>
        <dbReference type="SAM" id="MobiDB-lite"/>
    </source>
</evidence>
<evidence type="ECO:0000256" key="2">
    <source>
        <dbReference type="SAM" id="Coils"/>
    </source>
</evidence>
<dbReference type="Ensembl" id="ENSPANT00000073744.1">
    <property type="protein sequence ID" value="ENSPANP00000059722.1"/>
    <property type="gene ID" value="ENSPANG00000017987.3"/>
</dbReference>
<dbReference type="InterPro" id="IPR026302">
    <property type="entry name" value="NEDD4-bd_p2"/>
</dbReference>
<feature type="compositionally biased region" description="Basic residues" evidence="3">
    <location>
        <begin position="565"/>
        <end position="591"/>
    </location>
</feature>
<dbReference type="GO" id="GO:0005634">
    <property type="term" value="C:nucleus"/>
    <property type="evidence" value="ECO:0007669"/>
    <property type="project" value="TreeGrafter"/>
</dbReference>
<dbReference type="OMA" id="MELCQDV"/>
<keyword evidence="5" id="KW-1185">Reference proteome</keyword>
<feature type="coiled-coil region" evidence="2">
    <location>
        <begin position="165"/>
        <end position="199"/>
    </location>
</feature>
<organism evidence="4 5">
    <name type="scientific">Papio anubis</name>
    <name type="common">Olive baboon</name>
    <dbReference type="NCBI Taxonomy" id="9555"/>
    <lineage>
        <taxon>Eukaryota</taxon>
        <taxon>Metazoa</taxon>
        <taxon>Chordata</taxon>
        <taxon>Craniata</taxon>
        <taxon>Vertebrata</taxon>
        <taxon>Euteleostomi</taxon>
        <taxon>Mammalia</taxon>
        <taxon>Eutheria</taxon>
        <taxon>Euarchontoglires</taxon>
        <taxon>Primates</taxon>
        <taxon>Haplorrhini</taxon>
        <taxon>Catarrhini</taxon>
        <taxon>Cercopithecidae</taxon>
        <taxon>Cercopithecinae</taxon>
        <taxon>Papio</taxon>
    </lineage>
</organism>
<accession>A0A8I5NYA2</accession>
<dbReference type="Pfam" id="PF13671">
    <property type="entry name" value="AAA_33"/>
    <property type="match status" value="1"/>
</dbReference>
<dbReference type="InterPro" id="IPR027417">
    <property type="entry name" value="P-loop_NTPase"/>
</dbReference>
<name>A0A8I5NYA2_PAPAN</name>
<protein>
    <recommendedName>
        <fullName evidence="6">NEDD4 binding protein 2 like 2</fullName>
    </recommendedName>
</protein>
<reference evidence="4 5" key="1">
    <citation type="submission" date="2012-03" db="EMBL/GenBank/DDBJ databases">
        <title>Whole Genome Assembly of Papio anubis.</title>
        <authorList>
            <person name="Liu Y.L."/>
            <person name="Abraham K.A."/>
            <person name="Akbar H.A."/>
            <person name="Ali S.A."/>
            <person name="Anosike U.A."/>
            <person name="Aqrawi P.A."/>
            <person name="Arias F.A."/>
            <person name="Attaway T.A."/>
            <person name="Awwad R.A."/>
            <person name="Babu C.B."/>
            <person name="Bandaranaike D.B."/>
            <person name="Battles P.B."/>
            <person name="Bell A.B."/>
            <person name="Beltran B.B."/>
            <person name="Berhane-Mersha D.B."/>
            <person name="Bess C.B."/>
            <person name="Bickham C.B."/>
            <person name="Bolden T.B."/>
            <person name="Carter K.C."/>
            <person name="Chau D.C."/>
            <person name="Chavez A.C."/>
            <person name="Clerc-Blankenburg K.C."/>
            <person name="Coyle M.C."/>
            <person name="Dao M.D."/>
            <person name="Davila M.L.D."/>
            <person name="Davy-Carroll L.D."/>
            <person name="Denson S.D."/>
            <person name="Dinh H.D."/>
            <person name="Fernandez S.F."/>
            <person name="Fernando P.F."/>
            <person name="Forbes L.F."/>
            <person name="Francis C.F."/>
            <person name="Francisco L.F."/>
            <person name="Fu Q.F."/>
            <person name="Garcia-Iii R.G."/>
            <person name="Garrett T.G."/>
            <person name="Gross S.G."/>
            <person name="Gubbala S.G."/>
            <person name="Hirani K.H."/>
            <person name="Hogues M.H."/>
            <person name="Hollins B.H."/>
            <person name="Jackson L.J."/>
            <person name="Javaid M.J."/>
            <person name="Jhangiani S.J."/>
            <person name="Johnson A.J."/>
            <person name="Johnson B.J."/>
            <person name="Jones J.J."/>
            <person name="Joshi V.J."/>
            <person name="Kalu J.K."/>
            <person name="Khan N.K."/>
            <person name="Korchina V.K."/>
            <person name="Kovar C.K."/>
            <person name="Lago L.L."/>
            <person name="Lara F.L."/>
            <person name="Le T.-K.L."/>
            <person name="Lee S.L."/>
            <person name="Legall-Iii F.L."/>
            <person name="Lemon S.L."/>
            <person name="Liu J.L."/>
            <person name="Liu Y.-S.L."/>
            <person name="Liyanage D.L."/>
            <person name="Lopez J.L."/>
            <person name="Lorensuhewa L.L."/>
            <person name="Mata R.M."/>
            <person name="Mathew T.M."/>
            <person name="Mercado C.M."/>
            <person name="Mercado I.M."/>
            <person name="Morales K.M."/>
            <person name="Morgan M.M."/>
            <person name="Munidasa M.M."/>
            <person name="Ngo D.N."/>
            <person name="Nguyen L.N."/>
            <person name="Nguyen T.N."/>
            <person name="Nguyen N.N."/>
            <person name="Obregon M.O."/>
            <person name="Okwuonu G.O."/>
            <person name="Ongeri F.O."/>
            <person name="Onwere C.O."/>
            <person name="Osifeso I.O."/>
            <person name="Parra A.P."/>
            <person name="Patil S.P."/>
            <person name="Perez A.P."/>
            <person name="Perez Y.P."/>
            <person name="Pham C.P."/>
            <person name="Pu L.-L.P."/>
            <person name="Puazo M.P."/>
            <person name="Quiroz J.Q."/>
            <person name="Rouhana J.R."/>
            <person name="Ruiz M.R."/>
            <person name="Ruiz S.-J.R."/>
            <person name="Saada N.S."/>
            <person name="Santibanez J.S."/>
            <person name="Scheel M.S."/>
            <person name="Schneider B.S."/>
            <person name="Simmons D.S."/>
            <person name="Sisson I.S."/>
            <person name="Tang L.-Y.T."/>
            <person name="Thornton R.T."/>
            <person name="Tisius J.T."/>
            <person name="Toledanes G.T."/>
            <person name="Trejos Z.T."/>
            <person name="Usmani K.U."/>
            <person name="Varghese R.V."/>
            <person name="Vattathil S.V."/>
            <person name="Vee V.V."/>
            <person name="Walker D.W."/>
            <person name="Weissenberger G.W."/>
            <person name="White C.W."/>
            <person name="Williams A.W."/>
            <person name="Woodworth J.W."/>
            <person name="Wright R.W."/>
            <person name="Zhu Y.Z."/>
            <person name="Han Y.H."/>
            <person name="Newsham I.N."/>
            <person name="Nazareth L.N."/>
            <person name="Worley K.W."/>
            <person name="Muzny D.M."/>
            <person name="Rogers J.R."/>
            <person name="Gibbs R.G."/>
        </authorList>
    </citation>
    <scope>NUCLEOTIDE SEQUENCE [LARGE SCALE GENOMIC DNA]</scope>
</reference>
<dbReference type="PANTHER" id="PTHR13308">
    <property type="entry name" value="NEDD4-BINDING PROTEIN 2-LIKE 1"/>
    <property type="match status" value="1"/>
</dbReference>
<evidence type="ECO:0008006" key="6">
    <source>
        <dbReference type="Google" id="ProtNLM"/>
    </source>
</evidence>
<keyword evidence="1 2" id="KW-0175">Coiled coil</keyword>
<dbReference type="GO" id="GO:0000122">
    <property type="term" value="P:negative regulation of transcription by RNA polymerase II"/>
    <property type="evidence" value="ECO:0007669"/>
    <property type="project" value="TreeGrafter"/>
</dbReference>
<proteinExistence type="predicted"/>
<sequence>MSYGEIEGKFLGPREEVTSEPRCKKLKSTTETYVFHNHSNADFHRIQEKTGNDWVPVTVIDVRGQSYLQENKTETTDLHRPLHDEMPGNRPDVIESIDSQVLQEVRPPLVSTDDEIYSTSKAFIGPIYKPPEKKKRNEGRNEADALNGINGRGGQKEKQKFNSEKSEIDNELFQFYKEIEELEKEKDDFENNCKESEPSQEQLIPFYQGHNNGLLKPDEEKKDLSNNVFPSHCDYQQNLGNETGKYPCNGQIIPTFCDTSFTSFRPEWQAVHPFIVPHGPPLPSLNYHLNIQRFSAPRNLPSNIFQAQDDSEIQNGYYVNNCHVNWNCMTFDQSNEYTDCSENRSSVHPSGNGCSMQDEYVSNGFCEVRERYWKDPGMDKHNGTDRFVNQQFQEEKLNKLQKLLILLRGLPGSGKTTLSRILLGQNRDGIVFSTDDYFHHQDGYRYNVNQLGDAHDWNQNRAKQAIDQGRSPVIIDNTNIQAWEMKPYVEVAIGKGYRVEFHEPETWWKFDPEELEKRNKHGVSRKKIAQMLDRYEYQMSISIVMNSVEPSHKSTQRPPPPQGRQRGRVLKKTGHRLSKTKQKRNRKRNKKQNSQNKIMEENSLEFLSDLTPGDQDPSQSEEEDIAKTRRESEYPFIGGLQNEVRDFVTGYKEKRWKNKDPKHSFQNVMSIVELDNTPKNYLFKEGDNLFVSLSLMPDETSVTSPIVTQNLSCVTTDDCSGMKVEKHIRDRHTIALDTQNLAAETSCSFMKKREIVDKSLPREPVLCHQRGIRVSDKVLREEQVYAIKISHWVFFTTSLSDEDLQLGSDRQPYFGSWPAGPHKFICEPKKDRAHKLTGPDSRGQWIQLIFTSLAASGPGSSPEILTDKLLIGNEDFSPPPETIDSFIETNLFRSCLPQLDIPKNALQSTKNKKRIFNLVPNFNLLGQSHISVKDREKCDLLTKNHGLKITLGEEKDRISERNSEEENKQKLMTFDHHPLWFYLDIIKAPPLNIGGQRYSHCLSFNRLRCSASLYKNYIPSFVLHNMSSIWKASFTNKKLFLTFESQTRVGNKLNDAGFISPEILRSHPDTSCSLGISSDFHFLNERFDGKLKRWEEPKQLPAEDNQDLTSTHCSSLGLPLSQGFALQLVKLFGSPGVPMGKLFSFAKSKRSSLTYVSNFRGVSTWWLVISCSLLILWCFSAVSEDP</sequence>
<reference evidence="4" key="2">
    <citation type="submission" date="2025-08" db="UniProtKB">
        <authorList>
            <consortium name="Ensembl"/>
        </authorList>
    </citation>
    <scope>IDENTIFICATION</scope>
</reference>
<dbReference type="FunFam" id="3.40.50.300:FF:000620">
    <property type="entry name" value="NEDD4-binding protein 2 isoform X1"/>
    <property type="match status" value="1"/>
</dbReference>
<feature type="region of interest" description="Disordered" evidence="3">
    <location>
        <begin position="549"/>
        <end position="633"/>
    </location>
</feature>